<protein>
    <submittedName>
        <fullName evidence="1">Uncharacterized protein</fullName>
    </submittedName>
</protein>
<accession>A0A928KVV8</accession>
<organism evidence="1 2">
    <name type="scientific">Faecalispora sporosphaeroides</name>
    <dbReference type="NCBI Taxonomy" id="1549"/>
    <lineage>
        <taxon>Bacteria</taxon>
        <taxon>Bacillati</taxon>
        <taxon>Bacillota</taxon>
        <taxon>Clostridia</taxon>
        <taxon>Eubacteriales</taxon>
        <taxon>Oscillospiraceae</taxon>
        <taxon>Faecalispora</taxon>
    </lineage>
</organism>
<evidence type="ECO:0000313" key="1">
    <source>
        <dbReference type="EMBL" id="MBE6833136.1"/>
    </source>
</evidence>
<sequence>MIQGCIFPITRRFACPGLWGMPAQAESHAGEHSQKNGRKNKSMLWLEKQALRRQHSPSAKLKKLNATMWLLYHRRCKNVHKIARFPSKEPMLRVVLDFIAKFLYNNMEREAAAGLRPLGG</sequence>
<dbReference type="AlphaFoldDB" id="A0A928KVV8"/>
<dbReference type="EMBL" id="SVNY01000002">
    <property type="protein sequence ID" value="MBE6833136.1"/>
    <property type="molecule type" value="Genomic_DNA"/>
</dbReference>
<comment type="caution">
    <text evidence="1">The sequence shown here is derived from an EMBL/GenBank/DDBJ whole genome shotgun (WGS) entry which is preliminary data.</text>
</comment>
<dbReference type="Proteomes" id="UP000754750">
    <property type="component" value="Unassembled WGS sequence"/>
</dbReference>
<name>A0A928KVV8_9FIRM</name>
<proteinExistence type="predicted"/>
<dbReference type="RefSeq" id="WP_326840206.1">
    <property type="nucleotide sequence ID" value="NZ_SVNY01000002.1"/>
</dbReference>
<evidence type="ECO:0000313" key="2">
    <source>
        <dbReference type="Proteomes" id="UP000754750"/>
    </source>
</evidence>
<gene>
    <name evidence="1" type="ORF">E7512_06060</name>
</gene>
<reference evidence="1" key="1">
    <citation type="submission" date="2019-04" db="EMBL/GenBank/DDBJ databases">
        <title>Evolution of Biomass-Degrading Anaerobic Consortia Revealed by Metagenomics.</title>
        <authorList>
            <person name="Peng X."/>
        </authorList>
    </citation>
    <scope>NUCLEOTIDE SEQUENCE</scope>
    <source>
        <strain evidence="1">SIG551</strain>
    </source>
</reference>